<organism evidence="2 3">
    <name type="scientific">Pristionchus entomophagus</name>
    <dbReference type="NCBI Taxonomy" id="358040"/>
    <lineage>
        <taxon>Eukaryota</taxon>
        <taxon>Metazoa</taxon>
        <taxon>Ecdysozoa</taxon>
        <taxon>Nematoda</taxon>
        <taxon>Chromadorea</taxon>
        <taxon>Rhabditida</taxon>
        <taxon>Rhabditina</taxon>
        <taxon>Diplogasteromorpha</taxon>
        <taxon>Diplogasteroidea</taxon>
        <taxon>Neodiplogasteridae</taxon>
        <taxon>Pristionchus</taxon>
    </lineage>
</organism>
<keyword evidence="1" id="KW-0812">Transmembrane</keyword>
<proteinExistence type="predicted"/>
<sequence length="100" mass="11291">SPRQYWLDGMGDLLWAFGCALLLILLLIVLGIIYSVLVVCYILFRQYIEDYQKEKKKTKTAQTMKGTAVCDGCSIHCPDPSSRKIRKIADPTVKKSSFST</sequence>
<comment type="caution">
    <text evidence="2">The sequence shown here is derived from an EMBL/GenBank/DDBJ whole genome shotgun (WGS) entry which is preliminary data.</text>
</comment>
<dbReference type="Proteomes" id="UP001432027">
    <property type="component" value="Unassembled WGS sequence"/>
</dbReference>
<accession>A0AAV5TWI0</accession>
<dbReference type="AlphaFoldDB" id="A0AAV5TWI0"/>
<evidence type="ECO:0000313" key="2">
    <source>
        <dbReference type="EMBL" id="GMS98821.1"/>
    </source>
</evidence>
<feature type="non-terminal residue" evidence="2">
    <location>
        <position position="100"/>
    </location>
</feature>
<name>A0AAV5TWI0_9BILA</name>
<reference evidence="2" key="1">
    <citation type="submission" date="2023-10" db="EMBL/GenBank/DDBJ databases">
        <title>Genome assembly of Pristionchus species.</title>
        <authorList>
            <person name="Yoshida K."/>
            <person name="Sommer R.J."/>
        </authorList>
    </citation>
    <scope>NUCLEOTIDE SEQUENCE</scope>
    <source>
        <strain evidence="2">RS0144</strain>
    </source>
</reference>
<evidence type="ECO:0000313" key="3">
    <source>
        <dbReference type="Proteomes" id="UP001432027"/>
    </source>
</evidence>
<feature type="non-terminal residue" evidence="2">
    <location>
        <position position="1"/>
    </location>
</feature>
<protein>
    <submittedName>
        <fullName evidence="2">Uncharacterized protein</fullName>
    </submittedName>
</protein>
<gene>
    <name evidence="2" type="ORF">PENTCL1PPCAC_20996</name>
</gene>
<feature type="transmembrane region" description="Helical" evidence="1">
    <location>
        <begin position="13"/>
        <end position="44"/>
    </location>
</feature>
<keyword evidence="1" id="KW-1133">Transmembrane helix</keyword>
<keyword evidence="1" id="KW-0472">Membrane</keyword>
<dbReference type="EMBL" id="BTSX01000005">
    <property type="protein sequence ID" value="GMS98821.1"/>
    <property type="molecule type" value="Genomic_DNA"/>
</dbReference>
<evidence type="ECO:0000256" key="1">
    <source>
        <dbReference type="SAM" id="Phobius"/>
    </source>
</evidence>
<keyword evidence="3" id="KW-1185">Reference proteome</keyword>